<dbReference type="InterPro" id="IPR008271">
    <property type="entry name" value="Ser/Thr_kinase_AS"/>
</dbReference>
<dbReference type="Pfam" id="PF00069">
    <property type="entry name" value="Pkinase"/>
    <property type="match status" value="1"/>
</dbReference>
<dbReference type="FunFam" id="1.10.510.10:FF:000571">
    <property type="entry name" value="Maternal embryonic leucine zipper kinase"/>
    <property type="match status" value="1"/>
</dbReference>
<gene>
    <name evidence="7" type="ORF">ECRASSUSDP1_LOCUS28949</name>
</gene>
<evidence type="ECO:0000259" key="6">
    <source>
        <dbReference type="PROSITE" id="PS50011"/>
    </source>
</evidence>
<keyword evidence="8" id="KW-1185">Reference proteome</keyword>
<accession>A0AAD2DAK1</accession>
<dbReference type="PROSITE" id="PS50011">
    <property type="entry name" value="PROTEIN_KINASE_DOM"/>
    <property type="match status" value="1"/>
</dbReference>
<dbReference type="GO" id="GO:0004674">
    <property type="term" value="F:protein serine/threonine kinase activity"/>
    <property type="evidence" value="ECO:0007669"/>
    <property type="project" value="UniProtKB-KW"/>
</dbReference>
<dbReference type="Proteomes" id="UP001295684">
    <property type="component" value="Unassembled WGS sequence"/>
</dbReference>
<evidence type="ECO:0000256" key="4">
    <source>
        <dbReference type="PROSITE-ProRule" id="PRU10141"/>
    </source>
</evidence>
<protein>
    <recommendedName>
        <fullName evidence="6">Protein kinase domain-containing protein</fullName>
    </recommendedName>
</protein>
<keyword evidence="5" id="KW-0723">Serine/threonine-protein kinase</keyword>
<feature type="binding site" evidence="4">
    <location>
        <position position="42"/>
    </location>
    <ligand>
        <name>ATP</name>
        <dbReference type="ChEBI" id="CHEBI:30616"/>
    </ligand>
</feature>
<dbReference type="InterPro" id="IPR000719">
    <property type="entry name" value="Prot_kinase_dom"/>
</dbReference>
<evidence type="ECO:0000256" key="5">
    <source>
        <dbReference type="RuleBase" id="RU000304"/>
    </source>
</evidence>
<dbReference type="GO" id="GO:0005524">
    <property type="term" value="F:ATP binding"/>
    <property type="evidence" value="ECO:0007669"/>
    <property type="project" value="UniProtKB-UniRule"/>
</dbReference>
<name>A0AAD2DAK1_EUPCR</name>
<dbReference type="SUPFAM" id="SSF56112">
    <property type="entry name" value="Protein kinase-like (PK-like)"/>
    <property type="match status" value="1"/>
</dbReference>
<keyword evidence="5" id="KW-0808">Transferase</keyword>
<organism evidence="7 8">
    <name type="scientific">Euplotes crassus</name>
    <dbReference type="NCBI Taxonomy" id="5936"/>
    <lineage>
        <taxon>Eukaryota</taxon>
        <taxon>Sar</taxon>
        <taxon>Alveolata</taxon>
        <taxon>Ciliophora</taxon>
        <taxon>Intramacronucleata</taxon>
        <taxon>Spirotrichea</taxon>
        <taxon>Hypotrichia</taxon>
        <taxon>Euplotida</taxon>
        <taxon>Euplotidae</taxon>
        <taxon>Moneuplotes</taxon>
    </lineage>
</organism>
<sequence>MKTVDNFYLAKEIGSGQYGTVYLCEICKEENIKSDTLKRIRKGRRITCKMIKHKAMRMGTRLKKYLIQEIKIMMNTNHPNIIRFLEAKETKNNTYIFMEFCNGRDLSTLLELKGGKLGENLVRKIIKQVASGLQYLNGKGIMHRDLKLDNILVHFPEYGGKGSVSDAYIKEFDHEKEDIEIVIGDLGFAKSVQGDELSTSYVGTALYMAPEIMNGEEYTSQVDIWSLGIIIYQLLVGFVPFTGGDHSELADKVNKGDYGVPKNVELSLDCVDLLNKCLQYQPKKRISHADLIGHPFFQQSDTCKKIKPSADKDPEKNFLFVGPTDSLAVSDKNSIMFNAKEGLYYC</sequence>
<dbReference type="PROSITE" id="PS00107">
    <property type="entry name" value="PROTEIN_KINASE_ATP"/>
    <property type="match status" value="1"/>
</dbReference>
<dbReference type="AlphaFoldDB" id="A0AAD2DAK1"/>
<dbReference type="GO" id="GO:0010506">
    <property type="term" value="P:regulation of autophagy"/>
    <property type="evidence" value="ECO:0007669"/>
    <property type="project" value="InterPro"/>
</dbReference>
<dbReference type="PANTHER" id="PTHR24348">
    <property type="entry name" value="SERINE/THREONINE-PROTEIN KINASE UNC-51-RELATED"/>
    <property type="match status" value="1"/>
</dbReference>
<reference evidence="7" key="1">
    <citation type="submission" date="2023-07" db="EMBL/GenBank/DDBJ databases">
        <authorList>
            <consortium name="AG Swart"/>
            <person name="Singh M."/>
            <person name="Singh A."/>
            <person name="Seah K."/>
            <person name="Emmerich C."/>
        </authorList>
    </citation>
    <scope>NUCLEOTIDE SEQUENCE</scope>
    <source>
        <strain evidence="7">DP1</strain>
    </source>
</reference>
<dbReference type="InterPro" id="IPR017441">
    <property type="entry name" value="Protein_kinase_ATP_BS"/>
</dbReference>
<dbReference type="SMART" id="SM00220">
    <property type="entry name" value="S_TKc"/>
    <property type="match status" value="1"/>
</dbReference>
<proteinExistence type="inferred from homology"/>
<evidence type="ECO:0000313" key="7">
    <source>
        <dbReference type="EMBL" id="CAI2387319.1"/>
    </source>
</evidence>
<evidence type="ECO:0000256" key="3">
    <source>
        <dbReference type="ARBA" id="ARBA00022840"/>
    </source>
</evidence>
<comment type="caution">
    <text evidence="7">The sequence shown here is derived from an EMBL/GenBank/DDBJ whole genome shotgun (WGS) entry which is preliminary data.</text>
</comment>
<dbReference type="EMBL" id="CAMPGE010029835">
    <property type="protein sequence ID" value="CAI2387319.1"/>
    <property type="molecule type" value="Genomic_DNA"/>
</dbReference>
<feature type="domain" description="Protein kinase" evidence="6">
    <location>
        <begin position="7"/>
        <end position="297"/>
    </location>
</feature>
<comment type="subunit">
    <text evidence="1">Monomer.</text>
</comment>
<evidence type="ECO:0000313" key="8">
    <source>
        <dbReference type="Proteomes" id="UP001295684"/>
    </source>
</evidence>
<dbReference type="Gene3D" id="1.10.510.10">
    <property type="entry name" value="Transferase(Phosphotransferase) domain 1"/>
    <property type="match status" value="1"/>
</dbReference>
<dbReference type="GO" id="GO:0005737">
    <property type="term" value="C:cytoplasm"/>
    <property type="evidence" value="ECO:0007669"/>
    <property type="project" value="TreeGrafter"/>
</dbReference>
<dbReference type="InterPro" id="IPR011009">
    <property type="entry name" value="Kinase-like_dom_sf"/>
</dbReference>
<keyword evidence="3 4" id="KW-0067">ATP-binding</keyword>
<evidence type="ECO:0000256" key="1">
    <source>
        <dbReference type="ARBA" id="ARBA00011245"/>
    </source>
</evidence>
<keyword evidence="2 4" id="KW-0547">Nucleotide-binding</keyword>
<dbReference type="PROSITE" id="PS00108">
    <property type="entry name" value="PROTEIN_KINASE_ST"/>
    <property type="match status" value="1"/>
</dbReference>
<dbReference type="InterPro" id="IPR045269">
    <property type="entry name" value="Atg1-like"/>
</dbReference>
<evidence type="ECO:0000256" key="2">
    <source>
        <dbReference type="ARBA" id="ARBA00022741"/>
    </source>
</evidence>
<keyword evidence="5" id="KW-0418">Kinase</keyword>
<dbReference type="PANTHER" id="PTHR24348:SF68">
    <property type="entry name" value="SERINE_THREONINE-PROTEIN KINASE ATG1C"/>
    <property type="match status" value="1"/>
</dbReference>
<comment type="similarity">
    <text evidence="5">Belongs to the protein kinase superfamily.</text>
</comment>